<sequence length="330" mass="37000">MPTTTLVTTGEDASARLMNPFMGRPPSNVAYATAWGRMLHGKSDEILSDGSLARFEGKVNLIFTSPPFPLNRKKRYGNETGESYIRWLCTFGPLFKKMLTPDGSIVIEMGNSWEPGSPVMSTLALRALLEFQSKNDLYLCQEFIWQNPAKLPSPAQWVNVERIRVKDSFTKLWWLSPNEKPKASNQRVLQEYSKSMKDLLKKGSYNAGKRPSEHDIGETSFLKNNGGAIPSNVLTYANTLASDAYQTYCRNNQFQLHPARMPSDLAKFFIKFLTEPGDIVLDPFGGSNTTGCAAENLERFWISIEASEEYIKGSRGRFGNGITLDSFSVF</sequence>
<keyword evidence="11" id="KW-1185">Reference proteome</keyword>
<dbReference type="REBASE" id="19979">
    <property type="entry name" value="M.TsuHLORF1044P"/>
</dbReference>
<evidence type="ECO:0000259" key="9">
    <source>
        <dbReference type="Pfam" id="PF01555"/>
    </source>
</evidence>
<gene>
    <name evidence="10" type="ordered locus">Tgr7_1044</name>
</gene>
<dbReference type="GO" id="GO:0032259">
    <property type="term" value="P:methylation"/>
    <property type="evidence" value="ECO:0007669"/>
    <property type="project" value="UniProtKB-KW"/>
</dbReference>
<dbReference type="InterPro" id="IPR002941">
    <property type="entry name" value="DNA_methylase_N4/N6"/>
</dbReference>
<dbReference type="GO" id="GO:0015667">
    <property type="term" value="F:site-specific DNA-methyltransferase (cytosine-N4-specific) activity"/>
    <property type="evidence" value="ECO:0007669"/>
    <property type="project" value="UniProtKB-EC"/>
</dbReference>
<dbReference type="SUPFAM" id="SSF53335">
    <property type="entry name" value="S-adenosyl-L-methionine-dependent methyltransferases"/>
    <property type="match status" value="1"/>
</dbReference>
<dbReference type="InterPro" id="IPR001091">
    <property type="entry name" value="RM_Methyltransferase"/>
</dbReference>
<evidence type="ECO:0000256" key="4">
    <source>
        <dbReference type="ARBA" id="ARBA00022691"/>
    </source>
</evidence>
<feature type="domain" description="DNA methylase N-4/N-6" evidence="9">
    <location>
        <begin position="59"/>
        <end position="312"/>
    </location>
</feature>
<dbReference type="Proteomes" id="UP000002383">
    <property type="component" value="Chromosome"/>
</dbReference>
<dbReference type="EC" id="2.1.1.-" evidence="8"/>
<dbReference type="KEGG" id="tgr:Tgr7_1044"/>
<dbReference type="Gene3D" id="3.40.50.150">
    <property type="entry name" value="Vaccinia Virus protein VP39"/>
    <property type="match status" value="1"/>
</dbReference>
<keyword evidence="6" id="KW-0238">DNA-binding</keyword>
<evidence type="ECO:0000313" key="10">
    <source>
        <dbReference type="EMBL" id="ACL72131.1"/>
    </source>
</evidence>
<accession>B8GPG4</accession>
<dbReference type="GO" id="GO:0008170">
    <property type="term" value="F:N-methyltransferase activity"/>
    <property type="evidence" value="ECO:0007669"/>
    <property type="project" value="InterPro"/>
</dbReference>
<evidence type="ECO:0000256" key="5">
    <source>
        <dbReference type="ARBA" id="ARBA00022747"/>
    </source>
</evidence>
<evidence type="ECO:0000256" key="2">
    <source>
        <dbReference type="ARBA" id="ARBA00022603"/>
    </source>
</evidence>
<evidence type="ECO:0000256" key="8">
    <source>
        <dbReference type="RuleBase" id="RU362026"/>
    </source>
</evidence>
<evidence type="ECO:0000256" key="3">
    <source>
        <dbReference type="ARBA" id="ARBA00022679"/>
    </source>
</evidence>
<protein>
    <recommendedName>
        <fullName evidence="8">Methyltransferase</fullName>
        <ecNumber evidence="8">2.1.1.-</ecNumber>
    </recommendedName>
</protein>
<evidence type="ECO:0000256" key="1">
    <source>
        <dbReference type="ARBA" id="ARBA00010203"/>
    </source>
</evidence>
<dbReference type="PRINTS" id="PR00508">
    <property type="entry name" value="S21N4MTFRASE"/>
</dbReference>
<evidence type="ECO:0000256" key="6">
    <source>
        <dbReference type="ARBA" id="ARBA00023125"/>
    </source>
</evidence>
<dbReference type="Pfam" id="PF01555">
    <property type="entry name" value="N6_N4_Mtase"/>
    <property type="match status" value="1"/>
</dbReference>
<name>B8GPG4_THISH</name>
<dbReference type="HOGENOM" id="CLU_024927_1_0_6"/>
<dbReference type="GO" id="GO:0003677">
    <property type="term" value="F:DNA binding"/>
    <property type="evidence" value="ECO:0007669"/>
    <property type="project" value="UniProtKB-KW"/>
</dbReference>
<evidence type="ECO:0000256" key="7">
    <source>
        <dbReference type="ARBA" id="ARBA00049120"/>
    </source>
</evidence>
<proteinExistence type="inferred from homology"/>
<dbReference type="eggNOG" id="COG0863">
    <property type="taxonomic scope" value="Bacteria"/>
</dbReference>
<dbReference type="InterPro" id="IPR017985">
    <property type="entry name" value="MeTrfase_CN4_CS"/>
</dbReference>
<keyword evidence="5" id="KW-0680">Restriction system</keyword>
<reference evidence="10 11" key="1">
    <citation type="journal article" date="2011" name="Stand. Genomic Sci.">
        <title>Complete genome sequence of 'Thioalkalivibrio sulfidophilus' HL-EbGr7.</title>
        <authorList>
            <person name="Muyzer G."/>
            <person name="Sorokin D.Y."/>
            <person name="Mavromatis K."/>
            <person name="Lapidus A."/>
            <person name="Clum A."/>
            <person name="Ivanova N."/>
            <person name="Pati A."/>
            <person name="d'Haeseleer P."/>
            <person name="Woyke T."/>
            <person name="Kyrpides N.C."/>
        </authorList>
    </citation>
    <scope>NUCLEOTIDE SEQUENCE [LARGE SCALE GENOMIC DNA]</scope>
    <source>
        <strain evidence="10 11">HL-EbGR7</strain>
    </source>
</reference>
<keyword evidence="3" id="KW-0808">Transferase</keyword>
<keyword evidence="4" id="KW-0949">S-adenosyl-L-methionine</keyword>
<dbReference type="EMBL" id="CP001339">
    <property type="protein sequence ID" value="ACL72131.1"/>
    <property type="molecule type" value="Genomic_DNA"/>
</dbReference>
<dbReference type="AlphaFoldDB" id="B8GPG4"/>
<dbReference type="InterPro" id="IPR029063">
    <property type="entry name" value="SAM-dependent_MTases_sf"/>
</dbReference>
<organism evidence="10 11">
    <name type="scientific">Thioalkalivibrio sulfidiphilus (strain HL-EbGR7)</name>
    <dbReference type="NCBI Taxonomy" id="396588"/>
    <lineage>
        <taxon>Bacteria</taxon>
        <taxon>Pseudomonadati</taxon>
        <taxon>Pseudomonadota</taxon>
        <taxon>Gammaproteobacteria</taxon>
        <taxon>Chromatiales</taxon>
        <taxon>Ectothiorhodospiraceae</taxon>
        <taxon>Thioalkalivibrio</taxon>
    </lineage>
</organism>
<dbReference type="PROSITE" id="PS00093">
    <property type="entry name" value="N4_MTASE"/>
    <property type="match status" value="1"/>
</dbReference>
<comment type="similarity">
    <text evidence="1">Belongs to the N(4)/N(6)-methyltransferase family. N(4) subfamily.</text>
</comment>
<evidence type="ECO:0000313" key="11">
    <source>
        <dbReference type="Proteomes" id="UP000002383"/>
    </source>
</evidence>
<comment type="catalytic activity">
    <reaction evidence="7">
        <text>a 2'-deoxycytidine in DNA + S-adenosyl-L-methionine = an N(4)-methyl-2'-deoxycytidine in DNA + S-adenosyl-L-homocysteine + H(+)</text>
        <dbReference type="Rhea" id="RHEA:16857"/>
        <dbReference type="Rhea" id="RHEA-COMP:11369"/>
        <dbReference type="Rhea" id="RHEA-COMP:13674"/>
        <dbReference type="ChEBI" id="CHEBI:15378"/>
        <dbReference type="ChEBI" id="CHEBI:57856"/>
        <dbReference type="ChEBI" id="CHEBI:59789"/>
        <dbReference type="ChEBI" id="CHEBI:85452"/>
        <dbReference type="ChEBI" id="CHEBI:137933"/>
        <dbReference type="EC" id="2.1.1.113"/>
    </reaction>
</comment>
<dbReference type="STRING" id="396588.Tgr7_1044"/>
<dbReference type="GO" id="GO:0009307">
    <property type="term" value="P:DNA restriction-modification system"/>
    <property type="evidence" value="ECO:0007669"/>
    <property type="project" value="UniProtKB-KW"/>
</dbReference>
<keyword evidence="2 10" id="KW-0489">Methyltransferase</keyword>